<dbReference type="SMART" id="SM00354">
    <property type="entry name" value="HTH_LACI"/>
    <property type="match status" value="1"/>
</dbReference>
<dbReference type="EMBL" id="CP002903">
    <property type="protein sequence ID" value="AEJ62356.1"/>
    <property type="molecule type" value="Genomic_DNA"/>
</dbReference>
<dbReference type="KEGG" id="stq:Spith_2100"/>
<dbReference type="PROSITE" id="PS00356">
    <property type="entry name" value="HTH_LACI_1"/>
    <property type="match status" value="1"/>
</dbReference>
<organism evidence="5 6">
    <name type="scientific">Winmispira thermophila (strain ATCC 700085 / DSM 6578 / Z-1203)</name>
    <name type="common">Spirochaeta thermophila</name>
    <dbReference type="NCBI Taxonomy" id="869211"/>
    <lineage>
        <taxon>Bacteria</taxon>
        <taxon>Pseudomonadati</taxon>
        <taxon>Spirochaetota</taxon>
        <taxon>Spirochaetia</taxon>
        <taxon>Winmispirales</taxon>
        <taxon>Winmispiraceae</taxon>
        <taxon>Winmispira</taxon>
    </lineage>
</organism>
<dbReference type="CDD" id="cd01392">
    <property type="entry name" value="HTH_LacI"/>
    <property type="match status" value="1"/>
</dbReference>
<feature type="domain" description="HTH lacI-type" evidence="4">
    <location>
        <begin position="1"/>
        <end position="55"/>
    </location>
</feature>
<name>G0GF12_WINT7</name>
<dbReference type="STRING" id="869211.Spith_2100"/>
<evidence type="ECO:0000256" key="1">
    <source>
        <dbReference type="ARBA" id="ARBA00023015"/>
    </source>
</evidence>
<evidence type="ECO:0000259" key="4">
    <source>
        <dbReference type="PROSITE" id="PS50932"/>
    </source>
</evidence>
<accession>G0GF12</accession>
<dbReference type="PANTHER" id="PTHR30146:SF144">
    <property type="entry name" value="LACI-FAMILY TRANSCRIPTION REGULATOR"/>
    <property type="match status" value="1"/>
</dbReference>
<dbReference type="SUPFAM" id="SSF53822">
    <property type="entry name" value="Periplasmic binding protein-like I"/>
    <property type="match status" value="1"/>
</dbReference>
<dbReference type="Gene3D" id="3.40.50.2300">
    <property type="match status" value="2"/>
</dbReference>
<keyword evidence="1" id="KW-0805">Transcription regulation</keyword>
<keyword evidence="3" id="KW-0804">Transcription</keyword>
<evidence type="ECO:0000256" key="3">
    <source>
        <dbReference type="ARBA" id="ARBA00023163"/>
    </source>
</evidence>
<gene>
    <name evidence="5" type="ordered locus">Spith_2100</name>
</gene>
<dbReference type="PANTHER" id="PTHR30146">
    <property type="entry name" value="LACI-RELATED TRANSCRIPTIONAL REPRESSOR"/>
    <property type="match status" value="1"/>
</dbReference>
<dbReference type="GO" id="GO:0000976">
    <property type="term" value="F:transcription cis-regulatory region binding"/>
    <property type="evidence" value="ECO:0007669"/>
    <property type="project" value="TreeGrafter"/>
</dbReference>
<dbReference type="InterPro" id="IPR025997">
    <property type="entry name" value="SBP_2_dom"/>
</dbReference>
<keyword evidence="6" id="KW-1185">Reference proteome</keyword>
<sequence>MTIREIARRAGVSIGTVDRVIHKRGRVAPETRKRVEALIEELGYTPNPIARHLKRRKGYLFYVFLPRKDEDSGYWRLICKGVHRAAEELGPFGIQVRFVEYDRYSGSSFSKAAETIPFEGCDGLLLAPVRPADSLALLQRLPSHLPFVFFDATIPHVRPLTSIMQDPFAGGFLAGKLLYLFGMGRPGTYSVIGPHGEDFHIRRRIEGFQTFWQAKGRDFRILVRTCEDLDHKRTREAFLTTLFEEIPDPRGIFVANASVHRVAEVVNRTGGRHVPIVGYDLVPENERLLREGKIDALISQRPAYQGYQAVYQLYRKVVLQQHVPPSIPVPLHIYMKENLPAGAVPDLVYEGLALASE</sequence>
<keyword evidence="2" id="KW-0238">DNA-binding</keyword>
<reference evidence="5 6" key="1">
    <citation type="submission" date="2011-06" db="EMBL/GenBank/DDBJ databases">
        <title>The complete genome of Spirochaeta thermophila DSM 6578.</title>
        <authorList>
            <consortium name="US DOE Joint Genome Institute (JGI-PGF)"/>
            <person name="Lucas S."/>
            <person name="Lapidus A."/>
            <person name="Bruce D."/>
            <person name="Goodwin L."/>
            <person name="Pitluck S."/>
            <person name="Peters L."/>
            <person name="Kyrpides N."/>
            <person name="Mavromatis K."/>
            <person name="Ivanova N."/>
            <person name="Mikailova N."/>
            <person name="Pagani I."/>
            <person name="Chertkov O."/>
            <person name="Detter J.C."/>
            <person name="Tapia R."/>
            <person name="Han C."/>
            <person name="Land M."/>
            <person name="Hauser L."/>
            <person name="Markowitz V."/>
            <person name="Cheng J.-F."/>
            <person name="Hugenholtz P."/>
            <person name="Woyke T."/>
            <person name="Wu D."/>
            <person name="Spring S."/>
            <person name="Merkhoffer B."/>
            <person name="Schneider S."/>
            <person name="Klenk H.-P."/>
            <person name="Eisen J.A."/>
        </authorList>
    </citation>
    <scope>NUCLEOTIDE SEQUENCE [LARGE SCALE GENOMIC DNA]</scope>
    <source>
        <strain evidence="6">ATCC 700085 / DSM 6578 / Z-1203</strain>
    </source>
</reference>
<evidence type="ECO:0000256" key="2">
    <source>
        <dbReference type="ARBA" id="ARBA00023125"/>
    </source>
</evidence>
<dbReference type="AlphaFoldDB" id="G0GF12"/>
<dbReference type="Pfam" id="PF13407">
    <property type="entry name" value="Peripla_BP_4"/>
    <property type="match status" value="1"/>
</dbReference>
<dbReference type="Pfam" id="PF00356">
    <property type="entry name" value="LacI"/>
    <property type="match status" value="1"/>
</dbReference>
<dbReference type="InterPro" id="IPR028082">
    <property type="entry name" value="Peripla_BP_I"/>
</dbReference>
<protein>
    <submittedName>
        <fullName evidence="5">Transcriptional regulator, LacI family</fullName>
    </submittedName>
</protein>
<evidence type="ECO:0000313" key="5">
    <source>
        <dbReference type="EMBL" id="AEJ62356.1"/>
    </source>
</evidence>
<dbReference type="SUPFAM" id="SSF47413">
    <property type="entry name" value="lambda repressor-like DNA-binding domains"/>
    <property type="match status" value="1"/>
</dbReference>
<dbReference type="PROSITE" id="PS50932">
    <property type="entry name" value="HTH_LACI_2"/>
    <property type="match status" value="1"/>
</dbReference>
<dbReference type="HOGENOM" id="CLU_037628_0_1_12"/>
<dbReference type="InterPro" id="IPR010982">
    <property type="entry name" value="Lambda_DNA-bd_dom_sf"/>
</dbReference>
<dbReference type="Gene3D" id="1.10.260.40">
    <property type="entry name" value="lambda repressor-like DNA-binding domains"/>
    <property type="match status" value="1"/>
</dbReference>
<dbReference type="Proteomes" id="UP000007254">
    <property type="component" value="Chromosome"/>
</dbReference>
<proteinExistence type="predicted"/>
<dbReference type="InterPro" id="IPR000843">
    <property type="entry name" value="HTH_LacI"/>
</dbReference>
<dbReference type="GO" id="GO:0003700">
    <property type="term" value="F:DNA-binding transcription factor activity"/>
    <property type="evidence" value="ECO:0007669"/>
    <property type="project" value="TreeGrafter"/>
</dbReference>
<evidence type="ECO:0000313" key="6">
    <source>
        <dbReference type="Proteomes" id="UP000007254"/>
    </source>
</evidence>